<keyword evidence="5" id="KW-1185">Reference proteome</keyword>
<dbReference type="EMBL" id="JBCLVG010000001">
    <property type="protein sequence ID" value="MEN1945029.1"/>
    <property type="molecule type" value="Genomic_DNA"/>
</dbReference>
<reference evidence="4 5" key="1">
    <citation type="submission" date="2024-03" db="EMBL/GenBank/DDBJ databases">
        <title>YIM 134122 draft genome.</title>
        <authorList>
            <person name="Zuo S."/>
            <person name="Xiong L."/>
        </authorList>
    </citation>
    <scope>NUCLEOTIDE SEQUENCE [LARGE SCALE GENOMIC DNA]</scope>
    <source>
        <strain evidence="4 5">YIM 134122</strain>
    </source>
</reference>
<dbReference type="InterPro" id="IPR008978">
    <property type="entry name" value="HSP20-like_chaperone"/>
</dbReference>
<dbReference type="RefSeq" id="WP_342110767.1">
    <property type="nucleotide sequence ID" value="NZ_JBCAUN010000001.1"/>
</dbReference>
<gene>
    <name evidence="4" type="ORF">WJX64_00560</name>
</gene>
<dbReference type="InterPro" id="IPR031107">
    <property type="entry name" value="Small_HSP"/>
</dbReference>
<comment type="caution">
    <text evidence="4">The sequence shown here is derived from an EMBL/GenBank/DDBJ whole genome shotgun (WGS) entry which is preliminary data.</text>
</comment>
<sequence length="145" mass="16313">MLLQHDPFRELDRLTQQVFGTSARPTSMPLDAWRDGDDFVVELDLPGIDQDKLDIDVERNVLTIRAERFSHMPDAANAVAAERSWGVFSRQLVLGDALDTGKVDADYQAGVLRLRIPIAEQAKPRKISITRREDSRREGAKSIVS</sequence>
<dbReference type="CDD" id="cd06464">
    <property type="entry name" value="ACD_sHsps-like"/>
    <property type="match status" value="1"/>
</dbReference>
<dbReference type="InterPro" id="IPR002068">
    <property type="entry name" value="A-crystallin/Hsp20_dom"/>
</dbReference>
<organism evidence="4 5">
    <name type="scientific">Leifsonia stereocauli</name>
    <dbReference type="NCBI Taxonomy" id="3134136"/>
    <lineage>
        <taxon>Bacteria</taxon>
        <taxon>Bacillati</taxon>
        <taxon>Actinomycetota</taxon>
        <taxon>Actinomycetes</taxon>
        <taxon>Micrococcales</taxon>
        <taxon>Microbacteriaceae</taxon>
        <taxon>Leifsonia</taxon>
    </lineage>
</organism>
<dbReference type="Proteomes" id="UP001425155">
    <property type="component" value="Unassembled WGS sequence"/>
</dbReference>
<proteinExistence type="inferred from homology"/>
<comment type="similarity">
    <text evidence="1 2">Belongs to the small heat shock protein (HSP20) family.</text>
</comment>
<name>A0ABU9VZ86_9MICO</name>
<evidence type="ECO:0000313" key="5">
    <source>
        <dbReference type="Proteomes" id="UP001425155"/>
    </source>
</evidence>
<feature type="domain" description="SHSP" evidence="3">
    <location>
        <begin position="21"/>
        <end position="132"/>
    </location>
</feature>
<dbReference type="Gene3D" id="2.60.40.790">
    <property type="match status" value="1"/>
</dbReference>
<evidence type="ECO:0000259" key="3">
    <source>
        <dbReference type="PROSITE" id="PS01031"/>
    </source>
</evidence>
<accession>A0ABU9VZ86</accession>
<dbReference type="PANTHER" id="PTHR11527">
    <property type="entry name" value="HEAT-SHOCK PROTEIN 20 FAMILY MEMBER"/>
    <property type="match status" value="1"/>
</dbReference>
<evidence type="ECO:0000256" key="1">
    <source>
        <dbReference type="PROSITE-ProRule" id="PRU00285"/>
    </source>
</evidence>
<protein>
    <submittedName>
        <fullName evidence="4">Hsp20/alpha crystallin family protein</fullName>
    </submittedName>
</protein>
<dbReference type="PROSITE" id="PS01031">
    <property type="entry name" value="SHSP"/>
    <property type="match status" value="1"/>
</dbReference>
<evidence type="ECO:0000256" key="2">
    <source>
        <dbReference type="RuleBase" id="RU003616"/>
    </source>
</evidence>
<evidence type="ECO:0000313" key="4">
    <source>
        <dbReference type="EMBL" id="MEN1945029.1"/>
    </source>
</evidence>
<dbReference type="SUPFAM" id="SSF49764">
    <property type="entry name" value="HSP20-like chaperones"/>
    <property type="match status" value="1"/>
</dbReference>
<dbReference type="Pfam" id="PF00011">
    <property type="entry name" value="HSP20"/>
    <property type="match status" value="1"/>
</dbReference>